<keyword evidence="2" id="KW-0472">Membrane</keyword>
<evidence type="ECO:0000313" key="5">
    <source>
        <dbReference type="RefSeq" id="XP_022294543.1"/>
    </source>
</evidence>
<feature type="transmembrane region" description="Helical" evidence="2">
    <location>
        <begin position="202"/>
        <end position="223"/>
    </location>
</feature>
<proteinExistence type="predicted"/>
<keyword evidence="3" id="KW-0732">Signal</keyword>
<dbReference type="Proteomes" id="UP000694844">
    <property type="component" value="Chromosome 7"/>
</dbReference>
<keyword evidence="4" id="KW-1185">Reference proteome</keyword>
<feature type="compositionally biased region" description="Basic and acidic residues" evidence="1">
    <location>
        <begin position="232"/>
        <end position="244"/>
    </location>
</feature>
<keyword evidence="2" id="KW-0812">Transmembrane</keyword>
<feature type="compositionally biased region" description="Polar residues" evidence="1">
    <location>
        <begin position="256"/>
        <end position="266"/>
    </location>
</feature>
<evidence type="ECO:0000256" key="3">
    <source>
        <dbReference type="SAM" id="SignalP"/>
    </source>
</evidence>
<dbReference type="RefSeq" id="XP_022294543.1">
    <property type="nucleotide sequence ID" value="XM_022438835.1"/>
</dbReference>
<keyword evidence="2" id="KW-1133">Transmembrane helix</keyword>
<feature type="region of interest" description="Disordered" evidence="1">
    <location>
        <begin position="231"/>
        <end position="266"/>
    </location>
</feature>
<organism evidence="4 5">
    <name type="scientific">Crassostrea virginica</name>
    <name type="common">Eastern oyster</name>
    <dbReference type="NCBI Taxonomy" id="6565"/>
    <lineage>
        <taxon>Eukaryota</taxon>
        <taxon>Metazoa</taxon>
        <taxon>Spiralia</taxon>
        <taxon>Lophotrochozoa</taxon>
        <taxon>Mollusca</taxon>
        <taxon>Bivalvia</taxon>
        <taxon>Autobranchia</taxon>
        <taxon>Pteriomorphia</taxon>
        <taxon>Ostreida</taxon>
        <taxon>Ostreoidea</taxon>
        <taxon>Ostreidae</taxon>
        <taxon>Crassostrea</taxon>
    </lineage>
</organism>
<name>A0A8B8AV30_CRAVI</name>
<reference evidence="5" key="1">
    <citation type="submission" date="2025-08" db="UniProtKB">
        <authorList>
            <consortium name="RefSeq"/>
        </authorList>
    </citation>
    <scope>IDENTIFICATION</scope>
    <source>
        <tissue evidence="5">Whole sample</tissue>
    </source>
</reference>
<feature type="chain" id="PRO_5034527481" evidence="3">
    <location>
        <begin position="20"/>
        <end position="365"/>
    </location>
</feature>
<dbReference type="KEGG" id="cvn:111104731"/>
<dbReference type="GeneID" id="111104731"/>
<dbReference type="OrthoDB" id="6217028at2759"/>
<sequence>MELVIRLFVVFKILPLVISTTRLKIDVSNCDGPQKTVIDDATNKRNITSHCYCEIKSRFSGKLILASHSICRPGFYVFDDNGKFNETICDHKAANFVKNVTKGDKLKLVLINNSSFQSENSEVIVQIYAEGNARSGLFSVTCGSASDSIGSTTIPTLVTGTFEASNKGTFQRLPTRSAINNVTSATEPDAFGHNLNDFSYRYAVVAESILIVVAIIIVLFFYIRRKTRARNTSKEETNESRTYDKATNGIERAENVDSTEQKQPPDNALFQSHQLNVDGVYSICRIVNIGYNELLPSDALYNFYEGNAEMIDSKNETDRAGTLSFKEHNALYAPPNQLTEASSGNQDYSDEYENAYAQVNKTKET</sequence>
<dbReference type="AlphaFoldDB" id="A0A8B8AV30"/>
<feature type="signal peptide" evidence="3">
    <location>
        <begin position="1"/>
        <end position="19"/>
    </location>
</feature>
<accession>A0A8B8AV30</accession>
<evidence type="ECO:0000256" key="1">
    <source>
        <dbReference type="SAM" id="MobiDB-lite"/>
    </source>
</evidence>
<gene>
    <name evidence="5" type="primary">LOC111104731</name>
</gene>
<evidence type="ECO:0000313" key="4">
    <source>
        <dbReference type="Proteomes" id="UP000694844"/>
    </source>
</evidence>
<evidence type="ECO:0000256" key="2">
    <source>
        <dbReference type="SAM" id="Phobius"/>
    </source>
</evidence>
<protein>
    <submittedName>
        <fullName evidence="5">Uncharacterized protein LOC111104731</fullName>
    </submittedName>
</protein>